<feature type="non-terminal residue" evidence="7">
    <location>
        <position position="93"/>
    </location>
</feature>
<feature type="non-terminal residue" evidence="7">
    <location>
        <position position="1"/>
    </location>
</feature>
<dbReference type="InterPro" id="IPR000387">
    <property type="entry name" value="Tyr_Pase_dom"/>
</dbReference>
<evidence type="ECO:0000256" key="4">
    <source>
        <dbReference type="ARBA" id="ARBA00022912"/>
    </source>
</evidence>
<dbReference type="Pfam" id="PF00782">
    <property type="entry name" value="DSPc"/>
    <property type="match status" value="1"/>
</dbReference>
<dbReference type="GO" id="GO:0033550">
    <property type="term" value="F:MAP kinase tyrosine phosphatase activity"/>
    <property type="evidence" value="ECO:0007669"/>
    <property type="project" value="TreeGrafter"/>
</dbReference>
<dbReference type="Proteomes" id="UP000274922">
    <property type="component" value="Unassembled WGS sequence"/>
</dbReference>
<accession>A0A4P9X5T7</accession>
<dbReference type="STRING" id="1555241.A0A4P9X5T7"/>
<keyword evidence="8" id="KW-1185">Reference proteome</keyword>
<evidence type="ECO:0000256" key="1">
    <source>
        <dbReference type="ARBA" id="ARBA00008601"/>
    </source>
</evidence>
<dbReference type="SMART" id="SM00195">
    <property type="entry name" value="DSPc"/>
    <property type="match status" value="1"/>
</dbReference>
<proteinExistence type="inferred from homology"/>
<evidence type="ECO:0000259" key="5">
    <source>
        <dbReference type="PROSITE" id="PS50054"/>
    </source>
</evidence>
<dbReference type="GO" id="GO:0008330">
    <property type="term" value="F:protein tyrosine/threonine phosphatase activity"/>
    <property type="evidence" value="ECO:0007669"/>
    <property type="project" value="TreeGrafter"/>
</dbReference>
<keyword evidence="3" id="KW-0378">Hydrolase</keyword>
<comment type="similarity">
    <text evidence="1">Belongs to the protein-tyrosine phosphatase family. Non-receptor class dual specificity subfamily.</text>
</comment>
<dbReference type="GO" id="GO:0005737">
    <property type="term" value="C:cytoplasm"/>
    <property type="evidence" value="ECO:0007669"/>
    <property type="project" value="TreeGrafter"/>
</dbReference>
<evidence type="ECO:0000313" key="7">
    <source>
        <dbReference type="EMBL" id="RKP00513.1"/>
    </source>
</evidence>
<name>A0A4P9X5T7_9FUNG</name>
<dbReference type="PANTHER" id="PTHR10159:SF519">
    <property type="entry name" value="DUAL SPECIFICITY PROTEIN PHOSPHATASE MPK3"/>
    <property type="match status" value="1"/>
</dbReference>
<feature type="domain" description="Tyrosine-protein phosphatase" evidence="5">
    <location>
        <begin position="1"/>
        <end position="93"/>
    </location>
</feature>
<gene>
    <name evidence="7" type="ORF">CXG81DRAFT_1481</name>
</gene>
<dbReference type="GO" id="GO:0043409">
    <property type="term" value="P:negative regulation of MAPK cascade"/>
    <property type="evidence" value="ECO:0007669"/>
    <property type="project" value="TreeGrafter"/>
</dbReference>
<keyword evidence="4" id="KW-0904">Protein phosphatase</keyword>
<evidence type="ECO:0000259" key="6">
    <source>
        <dbReference type="PROSITE" id="PS50056"/>
    </source>
</evidence>
<dbReference type="AlphaFoldDB" id="A0A4P9X5T7"/>
<dbReference type="PROSITE" id="PS50056">
    <property type="entry name" value="TYR_PHOSPHATASE_2"/>
    <property type="match status" value="1"/>
</dbReference>
<dbReference type="EC" id="3.1.3.48" evidence="2"/>
<dbReference type="PROSITE" id="PS50054">
    <property type="entry name" value="TYR_PHOSPHATASE_DUAL"/>
    <property type="match status" value="1"/>
</dbReference>
<protein>
    <recommendedName>
        <fullName evidence="2">protein-tyrosine-phosphatase</fullName>
        <ecNumber evidence="2">3.1.3.48</ecNumber>
    </recommendedName>
</protein>
<sequence>HRFLPVLDLPSEAGKLRSLLPAALDYIHAHAGQGRNVLVYCQAGVSRSAAVVLAYLMAYHAMSYEQARAHVLAQRPICPNDGFVRMLRGYEAE</sequence>
<evidence type="ECO:0000256" key="2">
    <source>
        <dbReference type="ARBA" id="ARBA00013064"/>
    </source>
</evidence>
<dbReference type="PANTHER" id="PTHR10159">
    <property type="entry name" value="DUAL SPECIFICITY PROTEIN PHOSPHATASE"/>
    <property type="match status" value="1"/>
</dbReference>
<evidence type="ECO:0000313" key="8">
    <source>
        <dbReference type="Proteomes" id="UP000274922"/>
    </source>
</evidence>
<reference evidence="8" key="1">
    <citation type="journal article" date="2018" name="Nat. Microbiol.">
        <title>Leveraging single-cell genomics to expand the fungal tree of life.</title>
        <authorList>
            <person name="Ahrendt S.R."/>
            <person name="Quandt C.A."/>
            <person name="Ciobanu D."/>
            <person name="Clum A."/>
            <person name="Salamov A."/>
            <person name="Andreopoulos B."/>
            <person name="Cheng J.F."/>
            <person name="Woyke T."/>
            <person name="Pelin A."/>
            <person name="Henrissat B."/>
            <person name="Reynolds N.K."/>
            <person name="Benny G.L."/>
            <person name="Smith M.E."/>
            <person name="James T.Y."/>
            <person name="Grigoriev I.V."/>
        </authorList>
    </citation>
    <scope>NUCLEOTIDE SEQUENCE [LARGE SCALE GENOMIC DNA]</scope>
    <source>
        <strain evidence="8">ATCC 52028</strain>
    </source>
</reference>
<organism evidence="7 8">
    <name type="scientific">Caulochytrium protostelioides</name>
    <dbReference type="NCBI Taxonomy" id="1555241"/>
    <lineage>
        <taxon>Eukaryota</taxon>
        <taxon>Fungi</taxon>
        <taxon>Fungi incertae sedis</taxon>
        <taxon>Chytridiomycota</taxon>
        <taxon>Chytridiomycota incertae sedis</taxon>
        <taxon>Chytridiomycetes</taxon>
        <taxon>Caulochytriales</taxon>
        <taxon>Caulochytriaceae</taxon>
        <taxon>Caulochytrium</taxon>
    </lineage>
</organism>
<dbReference type="GO" id="GO:0017017">
    <property type="term" value="F:MAP kinase tyrosine/serine/threonine phosphatase activity"/>
    <property type="evidence" value="ECO:0007669"/>
    <property type="project" value="TreeGrafter"/>
</dbReference>
<dbReference type="InterPro" id="IPR029021">
    <property type="entry name" value="Prot-tyrosine_phosphatase-like"/>
</dbReference>
<dbReference type="SUPFAM" id="SSF52799">
    <property type="entry name" value="(Phosphotyrosine protein) phosphatases II"/>
    <property type="match status" value="1"/>
</dbReference>
<feature type="domain" description="Tyrosine specific protein phosphatases" evidence="6">
    <location>
        <begin position="17"/>
        <end position="76"/>
    </location>
</feature>
<dbReference type="OrthoDB" id="273181at2759"/>
<dbReference type="InterPro" id="IPR020422">
    <property type="entry name" value="TYR_PHOSPHATASE_DUAL_dom"/>
</dbReference>
<dbReference type="CDD" id="cd14498">
    <property type="entry name" value="DSP"/>
    <property type="match status" value="1"/>
</dbReference>
<dbReference type="Gene3D" id="3.90.190.10">
    <property type="entry name" value="Protein tyrosine phosphatase superfamily"/>
    <property type="match status" value="1"/>
</dbReference>
<dbReference type="EMBL" id="ML014212">
    <property type="protein sequence ID" value="RKP00513.1"/>
    <property type="molecule type" value="Genomic_DNA"/>
</dbReference>
<evidence type="ECO:0000256" key="3">
    <source>
        <dbReference type="ARBA" id="ARBA00022801"/>
    </source>
</evidence>
<dbReference type="InterPro" id="IPR000340">
    <property type="entry name" value="Dual-sp_phosphatase_cat-dom"/>
</dbReference>